<dbReference type="InterPro" id="IPR050177">
    <property type="entry name" value="Lipid_A_modif_metabolic_enz"/>
</dbReference>
<dbReference type="EC" id="5.1.3.-" evidence="2"/>
<dbReference type="SUPFAM" id="SSF51735">
    <property type="entry name" value="NAD(P)-binding Rossmann-fold domains"/>
    <property type="match status" value="1"/>
</dbReference>
<dbReference type="EMBL" id="VWAG01000013">
    <property type="protein sequence ID" value="KAA5257951.1"/>
    <property type="molecule type" value="Genomic_DNA"/>
</dbReference>
<accession>A0A174ADB6</accession>
<dbReference type="STRING" id="338188.ERS852397_00961"/>
<evidence type="ECO:0000313" key="6">
    <source>
        <dbReference type="Proteomes" id="UP000421791"/>
    </source>
</evidence>
<keyword evidence="2" id="KW-0413">Isomerase</keyword>
<reference evidence="2 5" key="1">
    <citation type="submission" date="2015-09" db="EMBL/GenBank/DDBJ databases">
        <authorList>
            <consortium name="Pathogen Informatics"/>
        </authorList>
    </citation>
    <scope>NUCLEOTIDE SEQUENCE [LARGE SCALE GENOMIC DNA]</scope>
    <source>
        <strain evidence="2 5">2789STDY5608840</strain>
    </source>
</reference>
<dbReference type="Proteomes" id="UP000421791">
    <property type="component" value="Unassembled WGS sequence"/>
</dbReference>
<dbReference type="GeneID" id="92987458"/>
<dbReference type="PANTHER" id="PTHR43245">
    <property type="entry name" value="BIFUNCTIONAL POLYMYXIN RESISTANCE PROTEIN ARNA"/>
    <property type="match status" value="1"/>
</dbReference>
<evidence type="ECO:0000313" key="2">
    <source>
        <dbReference type="EMBL" id="CUN86417.1"/>
    </source>
</evidence>
<gene>
    <name evidence="2" type="primary">rfbE</name>
    <name evidence="2" type="ORF">ERS852397_00961</name>
    <name evidence="4" type="ORF">F2Z09_09270</name>
    <name evidence="3" type="ORF">F2Z22_08865</name>
</gene>
<organism evidence="2 5">
    <name type="scientific">Bacteroides finegoldii</name>
    <dbReference type="NCBI Taxonomy" id="338188"/>
    <lineage>
        <taxon>Bacteria</taxon>
        <taxon>Pseudomonadati</taxon>
        <taxon>Bacteroidota</taxon>
        <taxon>Bacteroidia</taxon>
        <taxon>Bacteroidales</taxon>
        <taxon>Bacteroidaceae</taxon>
        <taxon>Bacteroides</taxon>
    </lineage>
</organism>
<proteinExistence type="predicted"/>
<protein>
    <submittedName>
        <fullName evidence="2">DNTP-hexose dehydratase-epimerase</fullName>
        <ecNumber evidence="2">5.1.3.-</ecNumber>
    </submittedName>
    <submittedName>
        <fullName evidence="3">NAD(P)-dependent oxidoreductase</fullName>
    </submittedName>
</protein>
<dbReference type="RefSeq" id="WP_007756400.1">
    <property type="nucleotide sequence ID" value="NZ_CABIXA010000004.1"/>
</dbReference>
<dbReference type="GO" id="GO:0016853">
    <property type="term" value="F:isomerase activity"/>
    <property type="evidence" value="ECO:0007669"/>
    <property type="project" value="UniProtKB-KW"/>
</dbReference>
<name>A0A174ADB6_9BACE</name>
<feature type="domain" description="NAD-dependent epimerase/dehydratase" evidence="1">
    <location>
        <begin position="5"/>
        <end position="250"/>
    </location>
</feature>
<dbReference type="InterPro" id="IPR001509">
    <property type="entry name" value="Epimerase_deHydtase"/>
</dbReference>
<sequence>MNKKVIVFGATGTLGAHITTHLQQKGYQVYAVGHRKSDNGFFGDYNVPYYSLDIENMEQFRRLPQSGINTVLHFAGALPATMEGYTPHKYIDSIAKGTLNVLEYTRQCGAHKIIFPQSLFDISYLFGSKIPISPDAIRKAPMTGDHAIYVIAKMAAVDLIEHYYHMYGIKRFILRLPRIYMFHPNPYTYTDGVKCLISDRYLIQQAIKGEPIEMWGDPERLLETICIKDFLQIIDKCVESPLDGGIYNAGSGGSTLKERIQGIVEVFSPKEHPSPIIHCPEKRSSQQFVLDISKTIKQLQYIPQYSWKDYLLDFKKDMETQPFKKLWGENKDYTM</sequence>
<dbReference type="AlphaFoldDB" id="A0A174ADB6"/>
<evidence type="ECO:0000313" key="7">
    <source>
        <dbReference type="Proteomes" id="UP000440198"/>
    </source>
</evidence>
<dbReference type="Gene3D" id="3.40.50.720">
    <property type="entry name" value="NAD(P)-binding Rossmann-like Domain"/>
    <property type="match status" value="1"/>
</dbReference>
<dbReference type="Proteomes" id="UP000440198">
    <property type="component" value="Unassembled WGS sequence"/>
</dbReference>
<keyword evidence="7" id="KW-1185">Reference proteome</keyword>
<evidence type="ECO:0000313" key="5">
    <source>
        <dbReference type="Proteomes" id="UP000095517"/>
    </source>
</evidence>
<reference evidence="6 7" key="2">
    <citation type="journal article" date="2019" name="Nat. Med.">
        <title>A library of human gut bacterial isolates paired with longitudinal multiomics data enables mechanistic microbiome research.</title>
        <authorList>
            <person name="Poyet M."/>
            <person name="Groussin M."/>
            <person name="Gibbons S.M."/>
            <person name="Avila-Pacheco J."/>
            <person name="Jiang X."/>
            <person name="Kearney S.M."/>
            <person name="Perrotta A.R."/>
            <person name="Berdy B."/>
            <person name="Zhao S."/>
            <person name="Lieberman T.D."/>
            <person name="Swanson P.K."/>
            <person name="Smith M."/>
            <person name="Roesemann S."/>
            <person name="Alexander J.E."/>
            <person name="Rich S.A."/>
            <person name="Livny J."/>
            <person name="Vlamakis H."/>
            <person name="Clish C."/>
            <person name="Bullock K."/>
            <person name="Deik A."/>
            <person name="Scott J."/>
            <person name="Pierce K.A."/>
            <person name="Xavier R.J."/>
            <person name="Alm E.J."/>
        </authorList>
    </citation>
    <scope>NUCLEOTIDE SEQUENCE [LARGE SCALE GENOMIC DNA]</scope>
    <source>
        <strain evidence="4 7">BIOML-A2</strain>
        <strain evidence="3 6">BIOML-A6</strain>
    </source>
</reference>
<evidence type="ECO:0000313" key="3">
    <source>
        <dbReference type="EMBL" id="KAA5230752.1"/>
    </source>
</evidence>
<dbReference type="EMBL" id="VWAK01000010">
    <property type="protein sequence ID" value="KAA5230752.1"/>
    <property type="molecule type" value="Genomic_DNA"/>
</dbReference>
<dbReference type="Proteomes" id="UP000095517">
    <property type="component" value="Unassembled WGS sequence"/>
</dbReference>
<dbReference type="InterPro" id="IPR036291">
    <property type="entry name" value="NAD(P)-bd_dom_sf"/>
</dbReference>
<evidence type="ECO:0000313" key="4">
    <source>
        <dbReference type="EMBL" id="KAA5257951.1"/>
    </source>
</evidence>
<evidence type="ECO:0000259" key="1">
    <source>
        <dbReference type="Pfam" id="PF01370"/>
    </source>
</evidence>
<dbReference type="Pfam" id="PF01370">
    <property type="entry name" value="Epimerase"/>
    <property type="match status" value="1"/>
</dbReference>
<dbReference type="EMBL" id="CYZH01000004">
    <property type="protein sequence ID" value="CUN86417.1"/>
    <property type="molecule type" value="Genomic_DNA"/>
</dbReference>